<dbReference type="RefSeq" id="WP_234001497.1">
    <property type="nucleotide sequence ID" value="NZ_JAJVKR010000016.1"/>
</dbReference>
<dbReference type="EMBL" id="JBFBMH010000010">
    <property type="protein sequence ID" value="MEW1975148.1"/>
    <property type="molecule type" value="Genomic_DNA"/>
</dbReference>
<keyword evidence="2" id="KW-1185">Reference proteome</keyword>
<evidence type="ECO:0000313" key="1">
    <source>
        <dbReference type="EMBL" id="MEW1975148.1"/>
    </source>
</evidence>
<comment type="caution">
    <text evidence="1">The sequence shown here is derived from an EMBL/GenBank/DDBJ whole genome shotgun (WGS) entry which is preliminary data.</text>
</comment>
<gene>
    <name evidence="1" type="ORF">AB0301_08750</name>
</gene>
<proteinExistence type="predicted"/>
<reference evidence="1 2" key="1">
    <citation type="submission" date="2024-06" db="EMBL/GenBank/DDBJ databases">
        <title>The Natural Products Discovery Center: Release of the First 8490 Sequenced Strains for Exploring Actinobacteria Biosynthetic Diversity.</title>
        <authorList>
            <person name="Kalkreuter E."/>
            <person name="Kautsar S.A."/>
            <person name="Yang D."/>
            <person name="Bader C.D."/>
            <person name="Teijaro C.N."/>
            <person name="Fluegel L."/>
            <person name="Davis C.M."/>
            <person name="Simpson J.R."/>
            <person name="Lauterbach L."/>
            <person name="Steele A.D."/>
            <person name="Gui C."/>
            <person name="Meng S."/>
            <person name="Li G."/>
            <person name="Viehrig K."/>
            <person name="Ye F."/>
            <person name="Su P."/>
            <person name="Kiefer A.F."/>
            <person name="Nichols A."/>
            <person name="Cepeda A.J."/>
            <person name="Yan W."/>
            <person name="Fan B."/>
            <person name="Jiang Y."/>
            <person name="Adhikari A."/>
            <person name="Zheng C.-J."/>
            <person name="Schuster L."/>
            <person name="Cowan T.M."/>
            <person name="Smanski M.J."/>
            <person name="Chevrette M.G."/>
            <person name="De Carvalho L.P.S."/>
            <person name="Shen B."/>
        </authorList>
    </citation>
    <scope>NUCLEOTIDE SEQUENCE [LARGE SCALE GENOMIC DNA]</scope>
    <source>
        <strain evidence="1 2">NPDC077434</strain>
    </source>
</reference>
<protein>
    <submittedName>
        <fullName evidence="1">Uncharacterized protein</fullName>
    </submittedName>
</protein>
<sequence>MSEAPSMEPFEPMIGAAKRDAGNRIDELRARRAASSSGWLALQMAEHWNGASTIAVFKPDEVPGNDFSIAIDGRVQEHAAGPGFVVALLREPTLAIEVYSDGTRIPIELVRL</sequence>
<organism evidence="1 2">
    <name type="scientific">Microbacterium profundi</name>
    <dbReference type="NCBI Taxonomy" id="450380"/>
    <lineage>
        <taxon>Bacteria</taxon>
        <taxon>Bacillati</taxon>
        <taxon>Actinomycetota</taxon>
        <taxon>Actinomycetes</taxon>
        <taxon>Micrococcales</taxon>
        <taxon>Microbacteriaceae</taxon>
        <taxon>Microbacterium</taxon>
    </lineage>
</organism>
<evidence type="ECO:0000313" key="2">
    <source>
        <dbReference type="Proteomes" id="UP001553715"/>
    </source>
</evidence>
<accession>A0ABV3LH32</accession>
<dbReference type="Proteomes" id="UP001553715">
    <property type="component" value="Unassembled WGS sequence"/>
</dbReference>
<name>A0ABV3LH32_9MICO</name>